<dbReference type="CDD" id="cd06093">
    <property type="entry name" value="PX_domain"/>
    <property type="match status" value="1"/>
</dbReference>
<dbReference type="Proteomes" id="UP000243579">
    <property type="component" value="Unassembled WGS sequence"/>
</dbReference>
<dbReference type="InterPro" id="IPR001683">
    <property type="entry name" value="PX_dom"/>
</dbReference>
<comment type="caution">
    <text evidence="3">The sequence shown here is derived from an EMBL/GenBank/DDBJ whole genome shotgun (WGS) entry which is preliminary data.</text>
</comment>
<evidence type="ECO:0000313" key="4">
    <source>
        <dbReference type="Proteomes" id="UP000243579"/>
    </source>
</evidence>
<dbReference type="InterPro" id="IPR036871">
    <property type="entry name" value="PX_dom_sf"/>
</dbReference>
<dbReference type="Pfam" id="PF00787">
    <property type="entry name" value="PX"/>
    <property type="match status" value="1"/>
</dbReference>
<name>A0A1V9YC69_ACHHY</name>
<evidence type="ECO:0000313" key="3">
    <source>
        <dbReference type="EMBL" id="OQR83289.1"/>
    </source>
</evidence>
<dbReference type="SUPFAM" id="SSF64268">
    <property type="entry name" value="PX domain"/>
    <property type="match status" value="1"/>
</dbReference>
<dbReference type="OrthoDB" id="79705at2759"/>
<feature type="compositionally biased region" description="Low complexity" evidence="1">
    <location>
        <begin position="344"/>
        <end position="357"/>
    </location>
</feature>
<accession>A0A1V9YC69</accession>
<organism evidence="3 4">
    <name type="scientific">Achlya hypogyna</name>
    <name type="common">Oomycete</name>
    <name type="synonym">Protoachlya hypogyna</name>
    <dbReference type="NCBI Taxonomy" id="1202772"/>
    <lineage>
        <taxon>Eukaryota</taxon>
        <taxon>Sar</taxon>
        <taxon>Stramenopiles</taxon>
        <taxon>Oomycota</taxon>
        <taxon>Saprolegniomycetes</taxon>
        <taxon>Saprolegniales</taxon>
        <taxon>Achlyaceae</taxon>
        <taxon>Achlya</taxon>
    </lineage>
</organism>
<protein>
    <recommendedName>
        <fullName evidence="2">PX domain-containing protein</fullName>
    </recommendedName>
</protein>
<evidence type="ECO:0000256" key="1">
    <source>
        <dbReference type="SAM" id="MobiDB-lite"/>
    </source>
</evidence>
<keyword evidence="4" id="KW-1185">Reference proteome</keyword>
<dbReference type="Gene3D" id="3.30.1520.10">
    <property type="entry name" value="Phox-like domain"/>
    <property type="match status" value="1"/>
</dbReference>
<sequence length="357" mass="38394">MQLHVTGFQEAQEKGSKFVVYLTRVQHPSGATWTVPIRYSRYHELYTQLCKTDKAVATLPFPPKSFFAPSSEKRKQQLDAFVTKLAPIALSAKGEALVADLLHVKQHIKKEEEKKAEEAPEHSDEIDENDNQASHDTPDEIAASGEEIVDAVEPAKEGDAAVDGIATVQSTEAAVDMISKICLNFNAMKAADAPKTEPVAVTAVEAPTVTEAPIVEALAVVEAPVDIEAPVVIEAPVAVEIPVEVETVEAPVIVEAPVEAPVVIEPIAVEAPSSTVAVEVPVEMPTVMSPALVTKTRPTFNSIDVSTTDDETYSVHASKKPLSDEQKKRRNQRRAMKRKKAKKGSSSGSDSAQPVSP</sequence>
<feature type="region of interest" description="Disordered" evidence="1">
    <location>
        <begin position="302"/>
        <end position="357"/>
    </location>
</feature>
<feature type="region of interest" description="Disordered" evidence="1">
    <location>
        <begin position="111"/>
        <end position="138"/>
    </location>
</feature>
<dbReference type="GO" id="GO:0035091">
    <property type="term" value="F:phosphatidylinositol binding"/>
    <property type="evidence" value="ECO:0007669"/>
    <property type="project" value="InterPro"/>
</dbReference>
<feature type="compositionally biased region" description="Basic residues" evidence="1">
    <location>
        <begin position="328"/>
        <end position="343"/>
    </location>
</feature>
<dbReference type="EMBL" id="JNBR01002249">
    <property type="protein sequence ID" value="OQR83289.1"/>
    <property type="molecule type" value="Genomic_DNA"/>
</dbReference>
<dbReference type="STRING" id="1202772.A0A1V9YC69"/>
<feature type="domain" description="PX" evidence="2">
    <location>
        <begin position="1"/>
        <end position="108"/>
    </location>
</feature>
<dbReference type="PROSITE" id="PS50195">
    <property type="entry name" value="PX"/>
    <property type="match status" value="1"/>
</dbReference>
<reference evidence="3 4" key="1">
    <citation type="journal article" date="2014" name="Genome Biol. Evol.">
        <title>The secreted proteins of Achlya hypogyna and Thraustotheca clavata identify the ancestral oomycete secretome and reveal gene acquisitions by horizontal gene transfer.</title>
        <authorList>
            <person name="Misner I."/>
            <person name="Blouin N."/>
            <person name="Leonard G."/>
            <person name="Richards T.A."/>
            <person name="Lane C.E."/>
        </authorList>
    </citation>
    <scope>NUCLEOTIDE SEQUENCE [LARGE SCALE GENOMIC DNA]</scope>
    <source>
        <strain evidence="3 4">ATCC 48635</strain>
    </source>
</reference>
<proteinExistence type="predicted"/>
<dbReference type="AlphaFoldDB" id="A0A1V9YC69"/>
<gene>
    <name evidence="3" type="ORF">ACHHYP_20752</name>
</gene>
<evidence type="ECO:0000259" key="2">
    <source>
        <dbReference type="PROSITE" id="PS50195"/>
    </source>
</evidence>
<feature type="compositionally biased region" description="Basic and acidic residues" evidence="1">
    <location>
        <begin position="111"/>
        <end position="123"/>
    </location>
</feature>